<protein>
    <submittedName>
        <fullName evidence="2">Uncharacterized protein</fullName>
    </submittedName>
</protein>
<evidence type="ECO:0000313" key="3">
    <source>
        <dbReference type="Proteomes" id="UP001189429"/>
    </source>
</evidence>
<gene>
    <name evidence="2" type="ORF">PCOR1329_LOCUS83881</name>
</gene>
<organism evidence="2 3">
    <name type="scientific">Prorocentrum cordatum</name>
    <dbReference type="NCBI Taxonomy" id="2364126"/>
    <lineage>
        <taxon>Eukaryota</taxon>
        <taxon>Sar</taxon>
        <taxon>Alveolata</taxon>
        <taxon>Dinophyceae</taxon>
        <taxon>Prorocentrales</taxon>
        <taxon>Prorocentraceae</taxon>
        <taxon>Prorocentrum</taxon>
    </lineage>
</organism>
<feature type="region of interest" description="Disordered" evidence="1">
    <location>
        <begin position="1"/>
        <end position="102"/>
    </location>
</feature>
<proteinExistence type="predicted"/>
<evidence type="ECO:0000313" key="2">
    <source>
        <dbReference type="EMBL" id="CAK0909473.1"/>
    </source>
</evidence>
<sequence length="102" mass="10292">AGRPRGSGGREGHRARRARGSLERAADPGARNWPGCTDKQAGGREEGGGGGGGRRRTGRRRRPAAAGPLGSRGCRPRSAPCPGLRCPGPLPDPGCAASFGGI</sequence>
<accession>A0ABN9YDE7</accession>
<feature type="non-terminal residue" evidence="2">
    <location>
        <position position="1"/>
    </location>
</feature>
<name>A0ABN9YDE7_9DINO</name>
<feature type="compositionally biased region" description="Low complexity" evidence="1">
    <location>
        <begin position="64"/>
        <end position="73"/>
    </location>
</feature>
<dbReference type="EMBL" id="CAUYUJ010022203">
    <property type="protein sequence ID" value="CAK0909473.1"/>
    <property type="molecule type" value="Genomic_DNA"/>
</dbReference>
<feature type="compositionally biased region" description="Basic residues" evidence="1">
    <location>
        <begin position="53"/>
        <end position="63"/>
    </location>
</feature>
<dbReference type="Proteomes" id="UP001189429">
    <property type="component" value="Unassembled WGS sequence"/>
</dbReference>
<reference evidence="2" key="1">
    <citation type="submission" date="2023-10" db="EMBL/GenBank/DDBJ databases">
        <authorList>
            <person name="Chen Y."/>
            <person name="Shah S."/>
            <person name="Dougan E. K."/>
            <person name="Thang M."/>
            <person name="Chan C."/>
        </authorList>
    </citation>
    <scope>NUCLEOTIDE SEQUENCE [LARGE SCALE GENOMIC DNA]</scope>
</reference>
<feature type="non-terminal residue" evidence="2">
    <location>
        <position position="102"/>
    </location>
</feature>
<keyword evidence="3" id="KW-1185">Reference proteome</keyword>
<evidence type="ECO:0000256" key="1">
    <source>
        <dbReference type="SAM" id="MobiDB-lite"/>
    </source>
</evidence>
<comment type="caution">
    <text evidence="2">The sequence shown here is derived from an EMBL/GenBank/DDBJ whole genome shotgun (WGS) entry which is preliminary data.</text>
</comment>